<evidence type="ECO:0000313" key="2">
    <source>
        <dbReference type="EMBL" id="QBF26733.1"/>
    </source>
</evidence>
<dbReference type="AlphaFoldDB" id="A0A411MIR7"/>
<dbReference type="PANTHER" id="PTHR12147">
    <property type="entry name" value="METALLOPEPTIDASE M28 FAMILY MEMBER"/>
    <property type="match status" value="1"/>
</dbReference>
<evidence type="ECO:0000259" key="1">
    <source>
        <dbReference type="Pfam" id="PF04389"/>
    </source>
</evidence>
<dbReference type="InterPro" id="IPR045175">
    <property type="entry name" value="M28_fam"/>
</dbReference>
<dbReference type="SUPFAM" id="SSF53187">
    <property type="entry name" value="Zn-dependent exopeptidases"/>
    <property type="match status" value="1"/>
</dbReference>
<evidence type="ECO:0000313" key="3">
    <source>
        <dbReference type="Proteomes" id="UP000291130"/>
    </source>
</evidence>
<dbReference type="GO" id="GO:0008235">
    <property type="term" value="F:metalloexopeptidase activity"/>
    <property type="evidence" value="ECO:0007669"/>
    <property type="project" value="InterPro"/>
</dbReference>
<dbReference type="InterPro" id="IPR007484">
    <property type="entry name" value="Peptidase_M28"/>
</dbReference>
<name>A0A411MIR7_9PSED</name>
<protein>
    <submittedName>
        <fullName evidence="2">M28 family peptidase</fullName>
    </submittedName>
</protein>
<organism evidence="2 3">
    <name type="scientific">Pseudomonas tructae</name>
    <dbReference type="NCBI Taxonomy" id="2518644"/>
    <lineage>
        <taxon>Bacteria</taxon>
        <taxon>Pseudomonadati</taxon>
        <taxon>Pseudomonadota</taxon>
        <taxon>Gammaproteobacteria</taxon>
        <taxon>Pseudomonadales</taxon>
        <taxon>Pseudomonadaceae</taxon>
        <taxon>Pseudomonas</taxon>
    </lineage>
</organism>
<dbReference type="InterPro" id="IPR036412">
    <property type="entry name" value="HAD-like_sf"/>
</dbReference>
<dbReference type="GO" id="GO:0006508">
    <property type="term" value="P:proteolysis"/>
    <property type="evidence" value="ECO:0007669"/>
    <property type="project" value="InterPro"/>
</dbReference>
<dbReference type="SUPFAM" id="SSF56784">
    <property type="entry name" value="HAD-like"/>
    <property type="match status" value="1"/>
</dbReference>
<dbReference type="Proteomes" id="UP000291130">
    <property type="component" value="Chromosome"/>
</dbReference>
<feature type="domain" description="Peptidase M28" evidence="1">
    <location>
        <begin position="399"/>
        <end position="619"/>
    </location>
</feature>
<dbReference type="Gene3D" id="3.40.630.10">
    <property type="entry name" value="Zn peptidases"/>
    <property type="match status" value="1"/>
</dbReference>
<dbReference type="Gene3D" id="3.40.50.1000">
    <property type="entry name" value="HAD superfamily/HAD-like"/>
    <property type="match status" value="1"/>
</dbReference>
<reference evidence="2 3" key="1">
    <citation type="submission" date="2019-02" db="EMBL/GenBank/DDBJ databases">
        <title>Complete genome sequence of Pseudomonas sp. SNU WT1 isolated from rainbow trout.</title>
        <authorList>
            <person name="Oh W.T."/>
            <person name="Park S.C."/>
        </authorList>
    </citation>
    <scope>NUCLEOTIDE SEQUENCE [LARGE SCALE GENOMIC DNA]</scope>
    <source>
        <strain evidence="2 3">SNU WT1</strain>
    </source>
</reference>
<dbReference type="OrthoDB" id="9762302at2"/>
<dbReference type="RefSeq" id="WP_130264600.1">
    <property type="nucleotide sequence ID" value="NZ_CP035952.1"/>
</dbReference>
<dbReference type="EMBL" id="CP035952">
    <property type="protein sequence ID" value="QBF26733.1"/>
    <property type="molecule type" value="Genomic_DNA"/>
</dbReference>
<dbReference type="InterPro" id="IPR023214">
    <property type="entry name" value="HAD_sf"/>
</dbReference>
<dbReference type="KEGG" id="ptk:EXN22_13885"/>
<keyword evidence="3" id="KW-1185">Reference proteome</keyword>
<accession>A0A411MIR7</accession>
<gene>
    <name evidence="2" type="ORF">EXN22_13885</name>
</gene>
<dbReference type="PANTHER" id="PTHR12147:SF26">
    <property type="entry name" value="PEPTIDASE M28 DOMAIN-CONTAINING PROTEIN"/>
    <property type="match status" value="1"/>
</dbReference>
<dbReference type="Pfam" id="PF00702">
    <property type="entry name" value="Hydrolase"/>
    <property type="match status" value="1"/>
</dbReference>
<proteinExistence type="predicted"/>
<dbReference type="Pfam" id="PF04389">
    <property type="entry name" value="Peptidase_M28"/>
    <property type="match status" value="1"/>
</dbReference>
<sequence>MTTPSKPIRAVFFDLGDTLGEATVEGNPPQLVRFDVFSYAHQVLAQLKAHGIRCGLISNTGETRGVAIERVLAATGILEDIDPDLRLYSADEGVTKASREIYERAAARFNGNGTECLFVGEDSNERSVAMSAGWHVCLHPQLVFEVLDGEALQFLRLTVPQALAHSAWREALRSLAFVPLHISGRNGTTVIGATSLRVMLKLVTMQFAVELLGIADLPQKTDLFLLRDDVSRRTGFLQSAGDASLVFTNPTARSLMLSASAEGVLAAVPGDLHNGVDSLHFDNARHGHALKLMPDPMLWTEPAVTSEMSASLRPESVPGPILEELRSIRAEAIAPTIERYTGQRPLGSDAAKRIRSRHILCADNTLAVEQLVADLTAAGQGLLQVGLHAFSHAGRFLYNVEAELSGTSSELVLVTAHLDSTAAVDTHYDPRKDPAPGADDDASGMAAVLTIAECFARLVAIGIPRRTVRFVLFNAEEQGLIGSRAYARRSKARGEAIAAVWQMDMIGYNQDAPRKWELHVGCETSAAVEERSALLAELLSGVVAQVANSLPAPAVFRSNGPVGDPAAGRSDHASFHSHGFPACLVSEDFFVDSPGGELADANPNYHGPADTLVDLSYAAEITRAVAAAAWLSATT</sequence>